<organism evidence="5">
    <name type="scientific">Verticillium alfalfae (strain VaMs.102 / ATCC MYA-4576 / FGSC 10136)</name>
    <name type="common">Verticillium wilt of alfalfa</name>
    <name type="synonym">Verticillium albo-atrum</name>
    <dbReference type="NCBI Taxonomy" id="526221"/>
    <lineage>
        <taxon>Eukaryota</taxon>
        <taxon>Fungi</taxon>
        <taxon>Dikarya</taxon>
        <taxon>Ascomycota</taxon>
        <taxon>Pezizomycotina</taxon>
        <taxon>Sordariomycetes</taxon>
        <taxon>Hypocreomycetidae</taxon>
        <taxon>Glomerellales</taxon>
        <taxon>Plectosphaerellaceae</taxon>
        <taxon>Verticillium</taxon>
    </lineage>
</organism>
<dbReference type="OrthoDB" id="410701at2759"/>
<reference evidence="5" key="1">
    <citation type="journal article" date="2011" name="PLoS Pathog.">
        <title>Comparative genomics yields insights into niche adaptation of plant vascular wilt pathogens.</title>
        <authorList>
            <person name="Klosterman S.J."/>
            <person name="Subbarao K.V."/>
            <person name="Kang S."/>
            <person name="Veronese P."/>
            <person name="Gold S.E."/>
            <person name="Thomma B.P.H.J."/>
            <person name="Chen Z."/>
            <person name="Henrissat B."/>
            <person name="Lee Y.-H."/>
            <person name="Park J."/>
            <person name="Garcia-Pedrajas M.D."/>
            <person name="Barbara D.J."/>
            <person name="Anchieta A."/>
            <person name="de Jonge R."/>
            <person name="Santhanam P."/>
            <person name="Maruthachalam K."/>
            <person name="Atallah Z."/>
            <person name="Amyotte S.G."/>
            <person name="Paz Z."/>
            <person name="Inderbitzin P."/>
            <person name="Hayes R.J."/>
            <person name="Heiman D.I."/>
            <person name="Young S."/>
            <person name="Zeng Q."/>
            <person name="Engels R."/>
            <person name="Galagan J."/>
            <person name="Cuomo C.A."/>
            <person name="Dobinson K.F."/>
            <person name="Ma L.-J."/>
        </authorList>
    </citation>
    <scope>NUCLEOTIDE SEQUENCE [LARGE SCALE GENOMIC DNA]</scope>
    <source>
        <strain evidence="5">VaMs.102 / ATCC MYA-4576 / FGSC 10136</strain>
    </source>
</reference>
<keyword evidence="2" id="KW-0456">Lyase</keyword>
<dbReference type="STRING" id="526221.C9SD30"/>
<feature type="compositionally biased region" description="Basic residues" evidence="3">
    <location>
        <begin position="97"/>
        <end position="106"/>
    </location>
</feature>
<dbReference type="GO" id="GO:0005739">
    <property type="term" value="C:mitochondrion"/>
    <property type="evidence" value="ECO:0007669"/>
    <property type="project" value="TreeGrafter"/>
</dbReference>
<dbReference type="Proteomes" id="UP000008698">
    <property type="component" value="Unassembled WGS sequence"/>
</dbReference>
<comment type="similarity">
    <text evidence="1">Belongs to the enoyl-CoA hydratase/isomerase family.</text>
</comment>
<dbReference type="GeneID" id="9533116"/>
<dbReference type="InterPro" id="IPR029045">
    <property type="entry name" value="ClpP/crotonase-like_dom_sf"/>
</dbReference>
<dbReference type="HOGENOM" id="CLU_712127_0_0_1"/>
<dbReference type="PANTHER" id="PTHR11941">
    <property type="entry name" value="ENOYL-COA HYDRATASE-RELATED"/>
    <property type="match status" value="1"/>
</dbReference>
<dbReference type="RefSeq" id="XP_003006965.1">
    <property type="nucleotide sequence ID" value="XM_003006919.1"/>
</dbReference>
<feature type="region of interest" description="Disordered" evidence="3">
    <location>
        <begin position="76"/>
        <end position="112"/>
    </location>
</feature>
<keyword evidence="5" id="KW-1185">Reference proteome</keyword>
<protein>
    <submittedName>
        <fullName evidence="4">Mitochondrial methylglutaconyl-CoA hydratase</fullName>
    </submittedName>
</protein>
<dbReference type="SUPFAM" id="SSF52096">
    <property type="entry name" value="ClpP/crotonase"/>
    <property type="match status" value="2"/>
</dbReference>
<dbReference type="Gene3D" id="1.10.12.10">
    <property type="entry name" value="Lyase 2-enoyl-coa Hydratase, Chain A, domain 2"/>
    <property type="match status" value="1"/>
</dbReference>
<dbReference type="AlphaFoldDB" id="C9SD30"/>
<dbReference type="GO" id="GO:0006635">
    <property type="term" value="P:fatty acid beta-oxidation"/>
    <property type="evidence" value="ECO:0007669"/>
    <property type="project" value="TreeGrafter"/>
</dbReference>
<evidence type="ECO:0000256" key="2">
    <source>
        <dbReference type="ARBA" id="ARBA00023239"/>
    </source>
</evidence>
<dbReference type="InterPro" id="IPR014748">
    <property type="entry name" value="Enoyl-CoA_hydra_C"/>
</dbReference>
<feature type="compositionally biased region" description="Low complexity" evidence="3">
    <location>
        <begin position="79"/>
        <end position="96"/>
    </location>
</feature>
<accession>C9SD30</accession>
<dbReference type="eggNOG" id="KOG1679">
    <property type="taxonomic scope" value="Eukaryota"/>
</dbReference>
<evidence type="ECO:0000256" key="3">
    <source>
        <dbReference type="SAM" id="MobiDB-lite"/>
    </source>
</evidence>
<dbReference type="Gene3D" id="3.30.300.220">
    <property type="match status" value="1"/>
</dbReference>
<name>C9SD30_VERA1</name>
<dbReference type="GO" id="GO:0016829">
    <property type="term" value="F:lyase activity"/>
    <property type="evidence" value="ECO:0007669"/>
    <property type="project" value="UniProtKB-KW"/>
</dbReference>
<evidence type="ECO:0000256" key="1">
    <source>
        <dbReference type="ARBA" id="ARBA00005254"/>
    </source>
</evidence>
<dbReference type="EMBL" id="DS985216">
    <property type="protein sequence ID" value="EEY16995.1"/>
    <property type="molecule type" value="Genomic_DNA"/>
</dbReference>
<sequence length="388" mass="42364">MPPQLSLRVSLRTVRAARFYSTATAADSAAPLITVTHLPAPGSGHIRVLELNRPSARNAISKALLAQLRAEIDDVHAQPTSSASPTASSRSPSPRTRTCRATRRARSPADGAKQTLMLETARRGVLSEAVRVATEICEGGPVAVRAALQAVGWAREEVENKMYERVVATDDRNEALKAFQEKRKPVFQGRPFDGTKWSQEGRASGPRLISSCGFMPHGQLNIPVRQPDAEPNVRCRIETTARPIPRDMTKTGHRGCHKPIPYLSSRLVAFAPEKGETVVPATRSHVVIPASRAPAHTSHHHRCSITERLATAPAVVRPARAPNEVSNSGEMSAIPEWSEDLARRQPQTSSLEVEEASERGMEGGVQVNHGFTCLPVLGLYYHRRLLRC</sequence>
<gene>
    <name evidence="4" type="ORF">VDBG_03104</name>
</gene>
<evidence type="ECO:0000313" key="5">
    <source>
        <dbReference type="Proteomes" id="UP000008698"/>
    </source>
</evidence>
<evidence type="ECO:0000313" key="4">
    <source>
        <dbReference type="EMBL" id="EEY16995.1"/>
    </source>
</evidence>
<proteinExistence type="inferred from homology"/>
<dbReference type="PANTHER" id="PTHR11941:SF171">
    <property type="entry name" value="SD19268P"/>
    <property type="match status" value="1"/>
</dbReference>
<dbReference type="KEGG" id="val:VDBG_03104"/>